<reference evidence="1 2" key="1">
    <citation type="submission" date="2024-09" db="EMBL/GenBank/DDBJ databases">
        <authorList>
            <person name="Lee S.D."/>
        </authorList>
    </citation>
    <scope>NUCLEOTIDE SEQUENCE [LARGE SCALE GENOMIC DNA]</scope>
    <source>
        <strain evidence="1 2">N8-3</strain>
    </source>
</reference>
<dbReference type="PROSITE" id="PS51257">
    <property type="entry name" value="PROKAR_LIPOPROTEIN"/>
    <property type="match status" value="1"/>
</dbReference>
<protein>
    <recommendedName>
        <fullName evidence="3">Lipoprotein</fullName>
    </recommendedName>
</protein>
<organism evidence="1 2">
    <name type="scientific">Streptacidiphilus cavernicola</name>
    <dbReference type="NCBI Taxonomy" id="3342716"/>
    <lineage>
        <taxon>Bacteria</taxon>
        <taxon>Bacillati</taxon>
        <taxon>Actinomycetota</taxon>
        <taxon>Actinomycetes</taxon>
        <taxon>Kitasatosporales</taxon>
        <taxon>Streptomycetaceae</taxon>
        <taxon>Streptacidiphilus</taxon>
    </lineage>
</organism>
<accession>A0ABV6W651</accession>
<name>A0ABV6W651_9ACTN</name>
<sequence length="201" mass="19145">MNARAGRLLAAGGLLAGGMAGVVVLAGCGSSSSGSNAALSATSAFSPNPSQFSGEPPSALSSLASSAQAAVSATASSARAAASAFESSVSAASVQAQAAAKAELAKVSGAGNAVADVGLTGVNRATTGGLNAAVVTVTNRSGAKASYAVKINFEDASGKVVDSTVVAAPDLAAGAKAQPVAFSTKDTTTALIPRVAQAQRY</sequence>
<dbReference type="EMBL" id="JBHFAB010000036">
    <property type="protein sequence ID" value="MFC1421237.1"/>
    <property type="molecule type" value="Genomic_DNA"/>
</dbReference>
<comment type="caution">
    <text evidence="1">The sequence shown here is derived from an EMBL/GenBank/DDBJ whole genome shotgun (WGS) entry which is preliminary data.</text>
</comment>
<dbReference type="Proteomes" id="UP001592531">
    <property type="component" value="Unassembled WGS sequence"/>
</dbReference>
<dbReference type="RefSeq" id="WP_380544070.1">
    <property type="nucleotide sequence ID" value="NZ_JBHFAB010000036.1"/>
</dbReference>
<proteinExistence type="predicted"/>
<evidence type="ECO:0000313" key="1">
    <source>
        <dbReference type="EMBL" id="MFC1421237.1"/>
    </source>
</evidence>
<evidence type="ECO:0008006" key="3">
    <source>
        <dbReference type="Google" id="ProtNLM"/>
    </source>
</evidence>
<gene>
    <name evidence="1" type="ORF">ACEZDE_32030</name>
</gene>
<keyword evidence="2" id="KW-1185">Reference proteome</keyword>
<evidence type="ECO:0000313" key="2">
    <source>
        <dbReference type="Proteomes" id="UP001592531"/>
    </source>
</evidence>